<keyword evidence="3" id="KW-0804">Transcription</keyword>
<dbReference type="InterPro" id="IPR003441">
    <property type="entry name" value="NAC-dom"/>
</dbReference>
<dbReference type="InterPro" id="IPR036093">
    <property type="entry name" value="NAC_dom_sf"/>
</dbReference>
<dbReference type="PANTHER" id="PTHR31719:SF179">
    <property type="entry name" value="OS08G0148400 PROTEIN"/>
    <property type="match status" value="1"/>
</dbReference>
<evidence type="ECO:0000259" key="6">
    <source>
        <dbReference type="PROSITE" id="PS51005"/>
    </source>
</evidence>
<dbReference type="Proteomes" id="UP000823749">
    <property type="component" value="Chromosome 13"/>
</dbReference>
<dbReference type="PROSITE" id="PS51005">
    <property type="entry name" value="NAC"/>
    <property type="match status" value="1"/>
</dbReference>
<organism evidence="7 8">
    <name type="scientific">Rhododendron griersonianum</name>
    <dbReference type="NCBI Taxonomy" id="479676"/>
    <lineage>
        <taxon>Eukaryota</taxon>
        <taxon>Viridiplantae</taxon>
        <taxon>Streptophyta</taxon>
        <taxon>Embryophyta</taxon>
        <taxon>Tracheophyta</taxon>
        <taxon>Spermatophyta</taxon>
        <taxon>Magnoliopsida</taxon>
        <taxon>eudicotyledons</taxon>
        <taxon>Gunneridae</taxon>
        <taxon>Pentapetalae</taxon>
        <taxon>asterids</taxon>
        <taxon>Ericales</taxon>
        <taxon>Ericaceae</taxon>
        <taxon>Ericoideae</taxon>
        <taxon>Rhodoreae</taxon>
        <taxon>Rhododendron</taxon>
    </lineage>
</organism>
<protein>
    <recommendedName>
        <fullName evidence="6">NAC domain-containing protein</fullName>
    </recommendedName>
</protein>
<dbReference type="GO" id="GO:0003677">
    <property type="term" value="F:DNA binding"/>
    <property type="evidence" value="ECO:0007669"/>
    <property type="project" value="UniProtKB-KW"/>
</dbReference>
<accession>A0AAV6HUA2</accession>
<keyword evidence="8" id="KW-1185">Reference proteome</keyword>
<dbReference type="GO" id="GO:0006355">
    <property type="term" value="P:regulation of DNA-templated transcription"/>
    <property type="evidence" value="ECO:0007669"/>
    <property type="project" value="InterPro"/>
</dbReference>
<name>A0AAV6HUA2_9ERIC</name>
<dbReference type="PANTHER" id="PTHR31719">
    <property type="entry name" value="NAC TRANSCRIPTION FACTOR 56"/>
    <property type="match status" value="1"/>
</dbReference>
<feature type="domain" description="NAC" evidence="6">
    <location>
        <begin position="66"/>
        <end position="218"/>
    </location>
</feature>
<dbReference type="Gene3D" id="2.170.150.80">
    <property type="entry name" value="NAC domain"/>
    <property type="match status" value="1"/>
</dbReference>
<evidence type="ECO:0000256" key="3">
    <source>
        <dbReference type="ARBA" id="ARBA00023163"/>
    </source>
</evidence>
<sequence>MSFPPPPKRRLITASKANTENSDKAIPTKEHQQETLEQAFAAKVQIDRNFSHPEWKNSTEEFPPEFPPGYRFCPFDGELIVHYLQKKVNNESMPYNRIQNVNLYMHNPEYLADQYPVLGDGIWYFFSPRERKYRKGKRPKRAAGDGYWKATGADKPVEHRGIAVGKKKSLVFYLGKPPNGDKTNWIMQEYTVDAPPRIKKDEYDMRLDDWVLCKIYKKAPGKSKKGGQEEEQEQDEQVEYTVTSPEEVADQCAKYDTNHVEKNYDYNSMCNCYIPPSRISALPPFLDSCFPNYGNFSTAYHPQQQQQQVVNYRVQSVGITPPHVHPTQGFIMSKYNIQEQFGSISTMDNLLAPQLPQLESMDTLSYYQGLLPNIPSTSPFL</sequence>
<keyword evidence="4" id="KW-0539">Nucleus</keyword>
<evidence type="ECO:0000313" key="8">
    <source>
        <dbReference type="Proteomes" id="UP000823749"/>
    </source>
</evidence>
<dbReference type="EMBL" id="JACTNZ010000013">
    <property type="protein sequence ID" value="KAG5517545.1"/>
    <property type="molecule type" value="Genomic_DNA"/>
</dbReference>
<proteinExistence type="predicted"/>
<gene>
    <name evidence="7" type="ORF">RHGRI_038070</name>
</gene>
<feature type="compositionally biased region" description="Basic and acidic residues" evidence="5">
    <location>
        <begin position="21"/>
        <end position="30"/>
    </location>
</feature>
<keyword evidence="1" id="KW-0805">Transcription regulation</keyword>
<evidence type="ECO:0000313" key="7">
    <source>
        <dbReference type="EMBL" id="KAG5517545.1"/>
    </source>
</evidence>
<evidence type="ECO:0000256" key="1">
    <source>
        <dbReference type="ARBA" id="ARBA00023015"/>
    </source>
</evidence>
<keyword evidence="2" id="KW-0238">DNA-binding</keyword>
<dbReference type="Pfam" id="PF02365">
    <property type="entry name" value="NAM"/>
    <property type="match status" value="1"/>
</dbReference>
<comment type="caution">
    <text evidence="7">The sequence shown here is derived from an EMBL/GenBank/DDBJ whole genome shotgun (WGS) entry which is preliminary data.</text>
</comment>
<reference evidence="7 8" key="1">
    <citation type="submission" date="2020-08" db="EMBL/GenBank/DDBJ databases">
        <title>Plant Genome Project.</title>
        <authorList>
            <person name="Zhang R.-G."/>
        </authorList>
    </citation>
    <scope>NUCLEOTIDE SEQUENCE [LARGE SCALE GENOMIC DNA]</scope>
    <source>
        <strain evidence="7">WSP0</strain>
        <tissue evidence="7">Leaf</tissue>
    </source>
</reference>
<evidence type="ECO:0000256" key="2">
    <source>
        <dbReference type="ARBA" id="ARBA00023125"/>
    </source>
</evidence>
<feature type="region of interest" description="Disordered" evidence="5">
    <location>
        <begin position="1"/>
        <end position="30"/>
    </location>
</feature>
<dbReference type="AlphaFoldDB" id="A0AAV6HUA2"/>
<dbReference type="SUPFAM" id="SSF101941">
    <property type="entry name" value="NAC domain"/>
    <property type="match status" value="1"/>
</dbReference>
<evidence type="ECO:0000256" key="4">
    <source>
        <dbReference type="ARBA" id="ARBA00023242"/>
    </source>
</evidence>
<evidence type="ECO:0000256" key="5">
    <source>
        <dbReference type="SAM" id="MobiDB-lite"/>
    </source>
</evidence>